<comment type="caution">
    <text evidence="3">The sequence shown here is derived from an EMBL/GenBank/DDBJ whole genome shotgun (WGS) entry which is preliminary data.</text>
</comment>
<feature type="region of interest" description="Disordered" evidence="1">
    <location>
        <begin position="694"/>
        <end position="751"/>
    </location>
</feature>
<keyword evidence="4" id="KW-1185">Reference proteome</keyword>
<sequence length="1075" mass="117233">MASPGILNFLDLPPEEEPASKDSQHGSSKTPKKSSLAAEFLPMLSTEGLESDSGDDLLSAPERYQDVLAMACEPPPQAFPGVPTHVILRVLKISGLPMDVKGKGIPGRESLGFFLEEKDPLQRSTVACKMIGVVMAAAATGFLCVEPAMACAELSGVTTVKFAGLAVLRMPRPALPCPACRGNGLLQDNLEGIGGPLSQRKVDGEVVSTVRGRRCQNCWGAPLTCKACFGAAALRCNICNGAGWSAVDVDVEQKEAVALRDGQNAELGEVLDQEYTAGFYTDIESESLPKGLNEDIVRKIWEIKEEPDWMLEFRLNAFRKWKSMKMPEWAHLEMAEIDFQDIVYYSRPKSKAKKQSLDEVDPELLNTFEKLGIPLTEQKRLANVAVDAVFDSESIGTTFQKELQEAGVIFCSINEAIKEHPELIKKYLGSVVPTADNYFAALNSAVFSDGSFCYIPKGTTCPMEISTYFRINNKDLNSQKSKKNIFKSGLQWWSFMLQRVFEAVEEQEEEHAEEAEAEAAVHSPLHQEEVIPFPEEISQISRDSPDHRLDVQRFPWSSPHSPVRRGKGSASAPCLQRGGLPPIASSRRQPDWKPVRRKPLPRQSFLNALINTDQSGTGEQWAPPKIQGGGAWGGMLQAQHKRLAGVLAKQHREVSKLKNQLTALQQLNRMGGQVGQDPQTDGTVHDYMSKIAPKVGRKAPQWRPSNLPQSSLPSFLSQDQDAISELSEEKAESPVAVQHLQGQEDSEKLPAMLTPRPDVEAQKAQEAESREDPCADLIDEFSIQDTAEVFCSQSMNQDSSEVEAETIENDGLEVAPDSADPDLDHVEMHCQLSPGEVGLDCMAKEDESNGEAEEAEDDVADEAIEANRGSSFFFQGPAQESLMHAALGYSQASNLAASFAEEPAEPAEPEPADTETDEGIAQEAMSASWMKKFEAASVCPARGRATAEVLMANLTELEHRRSVSLSSSGMCMVSRTGQGDFLGQIGAMEDVEASGCVQGSAVNEAVQVNKLQAEAIESLTKADQQDFIIRGKDWSALAAECDALLESCKRPALETGALHAEADSMPSPQEIDLDL</sequence>
<evidence type="ECO:0000259" key="2">
    <source>
        <dbReference type="Pfam" id="PF19295"/>
    </source>
</evidence>
<dbReference type="Proteomes" id="UP001642464">
    <property type="component" value="Unassembled WGS sequence"/>
</dbReference>
<feature type="compositionally biased region" description="Acidic residues" evidence="1">
    <location>
        <begin position="506"/>
        <end position="517"/>
    </location>
</feature>
<organism evidence="3 4">
    <name type="scientific">Durusdinium trenchii</name>
    <dbReference type="NCBI Taxonomy" id="1381693"/>
    <lineage>
        <taxon>Eukaryota</taxon>
        <taxon>Sar</taxon>
        <taxon>Alveolata</taxon>
        <taxon>Dinophyceae</taxon>
        <taxon>Suessiales</taxon>
        <taxon>Symbiodiniaceae</taxon>
        <taxon>Durusdinium</taxon>
    </lineage>
</organism>
<dbReference type="SUPFAM" id="SSF101960">
    <property type="entry name" value="Stabilizer of iron transporter SufD"/>
    <property type="match status" value="1"/>
</dbReference>
<feature type="region of interest" description="Disordered" evidence="1">
    <location>
        <begin position="1"/>
        <end position="37"/>
    </location>
</feature>
<gene>
    <name evidence="3" type="ORF">SCF082_LOCUS50492</name>
</gene>
<feature type="region of interest" description="Disordered" evidence="1">
    <location>
        <begin position="554"/>
        <end position="597"/>
    </location>
</feature>
<feature type="region of interest" description="Disordered" evidence="1">
    <location>
        <begin position="506"/>
        <end position="525"/>
    </location>
</feature>
<dbReference type="InterPro" id="IPR037284">
    <property type="entry name" value="SUF_FeS_clus_asmbl_SufBD_sf"/>
</dbReference>
<dbReference type="PANTHER" id="PTHR30508:SF1">
    <property type="entry name" value="UPF0051 PROTEIN ABCI8, CHLOROPLASTIC-RELATED"/>
    <property type="match status" value="1"/>
</dbReference>
<dbReference type="InterPro" id="IPR055346">
    <property type="entry name" value="Fe-S_cluster_assembly_SufBD"/>
</dbReference>
<evidence type="ECO:0000256" key="1">
    <source>
        <dbReference type="SAM" id="MobiDB-lite"/>
    </source>
</evidence>
<protein>
    <submittedName>
        <fullName evidence="3">UPF0051 protein ycf24</fullName>
    </submittedName>
</protein>
<dbReference type="EMBL" id="CAXAMM010043117">
    <property type="protein sequence ID" value="CAK9108589.1"/>
    <property type="molecule type" value="Genomic_DNA"/>
</dbReference>
<accession>A0ABP0S8E1</accession>
<feature type="compositionally biased region" description="Low complexity" evidence="1">
    <location>
        <begin position="704"/>
        <end position="720"/>
    </location>
</feature>
<proteinExistence type="predicted"/>
<evidence type="ECO:0000313" key="3">
    <source>
        <dbReference type="EMBL" id="CAK9108589.1"/>
    </source>
</evidence>
<dbReference type="Pfam" id="PF19295">
    <property type="entry name" value="SufBD_N"/>
    <property type="match status" value="1"/>
</dbReference>
<dbReference type="InterPro" id="IPR045595">
    <property type="entry name" value="SufBD_N"/>
</dbReference>
<feature type="domain" description="SUF system FeS cluster assembly SufBD N-terminal" evidence="2">
    <location>
        <begin position="400"/>
        <end position="461"/>
    </location>
</feature>
<evidence type="ECO:0000313" key="4">
    <source>
        <dbReference type="Proteomes" id="UP001642464"/>
    </source>
</evidence>
<name>A0ABP0S8E1_9DINO</name>
<dbReference type="PANTHER" id="PTHR30508">
    <property type="entry name" value="FES CLUSTER ASSEMBLY PROTEIN SUF"/>
    <property type="match status" value="1"/>
</dbReference>
<reference evidence="3 4" key="1">
    <citation type="submission" date="2024-02" db="EMBL/GenBank/DDBJ databases">
        <authorList>
            <person name="Chen Y."/>
            <person name="Shah S."/>
            <person name="Dougan E. K."/>
            <person name="Thang M."/>
            <person name="Chan C."/>
        </authorList>
    </citation>
    <scope>NUCLEOTIDE SEQUENCE [LARGE SCALE GENOMIC DNA]</scope>
</reference>